<dbReference type="EMBL" id="CP013068">
    <property type="protein sequence ID" value="ALV28076.1"/>
    <property type="molecule type" value="Genomic_DNA"/>
</dbReference>
<dbReference type="GO" id="GO:0015171">
    <property type="term" value="F:amino acid transmembrane transporter activity"/>
    <property type="evidence" value="ECO:0007669"/>
    <property type="project" value="TreeGrafter"/>
</dbReference>
<keyword evidence="3 6" id="KW-0812">Transmembrane</keyword>
<evidence type="ECO:0000313" key="7">
    <source>
        <dbReference type="EMBL" id="ALV28076.1"/>
    </source>
</evidence>
<feature type="transmembrane region" description="Helical" evidence="6">
    <location>
        <begin position="65"/>
        <end position="85"/>
    </location>
</feature>
<feature type="transmembrane region" description="Helical" evidence="6">
    <location>
        <begin position="115"/>
        <end position="141"/>
    </location>
</feature>
<proteinExistence type="predicted"/>
<evidence type="ECO:0000256" key="5">
    <source>
        <dbReference type="ARBA" id="ARBA00023136"/>
    </source>
</evidence>
<evidence type="ECO:0000256" key="6">
    <source>
        <dbReference type="SAM" id="Phobius"/>
    </source>
</evidence>
<dbReference type="PANTHER" id="PTHR30086">
    <property type="entry name" value="ARGININE EXPORTER PROTEIN ARGO"/>
    <property type="match status" value="1"/>
</dbReference>
<reference evidence="7 8" key="1">
    <citation type="submission" date="2015-10" db="EMBL/GenBank/DDBJ databases">
        <title>The world's first case of liver abscess caused by Pannonibacter phragmitetus.</title>
        <authorList>
            <person name="Ming D."/>
            <person name="Wang M."/>
            <person name="Zhou Y."/>
            <person name="Jiang T."/>
            <person name="Hu S."/>
        </authorList>
    </citation>
    <scope>NUCLEOTIDE SEQUENCE [LARGE SCALE GENOMIC DNA]</scope>
    <source>
        <strain evidence="7 8">31801</strain>
    </source>
</reference>
<feature type="transmembrane region" description="Helical" evidence="6">
    <location>
        <begin position="188"/>
        <end position="207"/>
    </location>
</feature>
<evidence type="ECO:0000256" key="2">
    <source>
        <dbReference type="ARBA" id="ARBA00022475"/>
    </source>
</evidence>
<accession>A0A0U3PKF5</accession>
<keyword evidence="4 6" id="KW-1133">Transmembrane helix</keyword>
<dbReference type="Pfam" id="PF01810">
    <property type="entry name" value="LysE"/>
    <property type="match status" value="1"/>
</dbReference>
<gene>
    <name evidence="7" type="ORF">APZ00_14240</name>
</gene>
<dbReference type="RefSeq" id="WP_058899329.1">
    <property type="nucleotide sequence ID" value="NZ_CM011124.1"/>
</dbReference>
<dbReference type="PIRSF" id="PIRSF006324">
    <property type="entry name" value="LeuE"/>
    <property type="match status" value="1"/>
</dbReference>
<name>A0A0U3PKF5_9HYPH</name>
<evidence type="ECO:0000256" key="1">
    <source>
        <dbReference type="ARBA" id="ARBA00004651"/>
    </source>
</evidence>
<evidence type="ECO:0000256" key="4">
    <source>
        <dbReference type="ARBA" id="ARBA00022989"/>
    </source>
</evidence>
<dbReference type="KEGG" id="pphr:APZ00_14240"/>
<dbReference type="PANTHER" id="PTHR30086:SF20">
    <property type="entry name" value="ARGININE EXPORTER PROTEIN ARGO-RELATED"/>
    <property type="match status" value="1"/>
</dbReference>
<dbReference type="Proteomes" id="UP000064921">
    <property type="component" value="Chromosome"/>
</dbReference>
<protein>
    <submittedName>
        <fullName evidence="7">Lysine transporter LysE</fullName>
    </submittedName>
</protein>
<feature type="transmembrane region" description="Helical" evidence="6">
    <location>
        <begin position="39"/>
        <end position="59"/>
    </location>
</feature>
<feature type="transmembrane region" description="Helical" evidence="6">
    <location>
        <begin position="6"/>
        <end position="32"/>
    </location>
</feature>
<dbReference type="STRING" id="121719.APZ00_14240"/>
<feature type="transmembrane region" description="Helical" evidence="6">
    <location>
        <begin position="153"/>
        <end position="176"/>
    </location>
</feature>
<evidence type="ECO:0000256" key="3">
    <source>
        <dbReference type="ARBA" id="ARBA00022692"/>
    </source>
</evidence>
<dbReference type="InterPro" id="IPR001123">
    <property type="entry name" value="LeuE-type"/>
</dbReference>
<keyword evidence="5 6" id="KW-0472">Membrane</keyword>
<organism evidence="7 8">
    <name type="scientific">Pannonibacter phragmitetus</name>
    <dbReference type="NCBI Taxonomy" id="121719"/>
    <lineage>
        <taxon>Bacteria</taxon>
        <taxon>Pseudomonadati</taxon>
        <taxon>Pseudomonadota</taxon>
        <taxon>Alphaproteobacteria</taxon>
        <taxon>Hyphomicrobiales</taxon>
        <taxon>Stappiaceae</taxon>
        <taxon>Pannonibacter</taxon>
    </lineage>
</organism>
<comment type="subcellular location">
    <subcellularLocation>
        <location evidence="1">Cell membrane</location>
        <topology evidence="1">Multi-pass membrane protein</topology>
    </subcellularLocation>
</comment>
<evidence type="ECO:0000313" key="8">
    <source>
        <dbReference type="Proteomes" id="UP000064921"/>
    </source>
</evidence>
<dbReference type="eggNOG" id="COG1280">
    <property type="taxonomic scope" value="Bacteria"/>
</dbReference>
<keyword evidence="8" id="KW-1185">Reference proteome</keyword>
<dbReference type="GO" id="GO:0005886">
    <property type="term" value="C:plasma membrane"/>
    <property type="evidence" value="ECO:0007669"/>
    <property type="project" value="UniProtKB-SubCell"/>
</dbReference>
<keyword evidence="2" id="KW-1003">Cell membrane</keyword>
<sequence length="212" mass="22010">MTLELYIAYVAATLVVLAIPGPTILLVISYALSHGRKSAGACVLGVALGDATAATASLLGLGAVLAASATAFTVLKWAGALYLLWLGIKMWRQPPFIPAADQIDMAAPAMEPRKIFWNTYVVTSLNPKGIAFFIAFLPHFIAPAAPVAPQLVLMGVTFVVLGALNAGVYALAASALRKQIRKPSLMKALNRLGGSLLIGAAAMTAALRRAAA</sequence>
<dbReference type="AlphaFoldDB" id="A0A0U3PKF5"/>